<proteinExistence type="predicted"/>
<evidence type="ECO:0000313" key="2">
    <source>
        <dbReference type="Proteomes" id="UP001163835"/>
    </source>
</evidence>
<accession>A0ACC1UEI1</accession>
<dbReference type="EMBL" id="MU794948">
    <property type="protein sequence ID" value="KAJ3815562.1"/>
    <property type="molecule type" value="Genomic_DNA"/>
</dbReference>
<sequence length="699" mass="77362">MPGAALTSNSRLCIHKRFKATDMSTIADRRLHQEIVDFTSYIRPTSAETVVRSALYNALEKIIRGAVSPMALCSIELFGSSKIGLGLPGGDMDIVVITKQDHSTSRIHKRFAFRVADYLRRSGIVRAGSSNDTDEEGIQVNHFAPVPVVKCQSLSSWGNIPIDISFAQEQSSKSAGTLVACIIQTHLESQPALAPLALVLKTFLKQRGLGSAASGGLGSYPLIVMIISFLQLNPLHLPPTSISNALDGGVHSLGRLLTNFFVYYGSLFPYEEKYISIAPAAINVNHDQNMIATDPSPSFRADLPLMEEGEIIEEEQTLQNKTISGPASEREVGGLKPRAGVTWIKSTTYGKIAIQCVVDPSEFPPQMPSPLTLYLQYYICVPTEAYILSANDIGKATSRMKNVVGAFKEAATILLSLQNEDRADDILGKIIHLSKEATAHRAQIEQIVKEDELGRFTTNRARPMKANHAHHKKRPGQGLSPPPPAIKPRNRSTRPNGEENPEPKYKREAINKEVKQTPIDPRPMTTSKTTCAQWDDLPFEIWVEICQFAGHSLKALAQVYTTLRPPAYECLFESQLFETVELLQHAGEAWSDVGGRVYPLIKTLQLGVLRPTSNETLANFRCSTPHIIHYLDQMVNVEKVFMIDAAIGGDLLMSIAKFLKLRTLSLERVVMMNTVKDMVFESVDMQHLRLVDTTWEGHK</sequence>
<protein>
    <submittedName>
        <fullName evidence="1">Uncharacterized protein</fullName>
    </submittedName>
</protein>
<reference evidence="1" key="1">
    <citation type="submission" date="2022-09" db="EMBL/GenBank/DDBJ databases">
        <title>A Global Phylogenomic Analysis of the Shiitake Genus Lentinula.</title>
        <authorList>
            <consortium name="DOE Joint Genome Institute"/>
            <person name="Sierra-Patev S."/>
            <person name="Min B."/>
            <person name="Naranjo-Ortiz M."/>
            <person name="Looney B."/>
            <person name="Konkel Z."/>
            <person name="Slot J.C."/>
            <person name="Sakamoto Y."/>
            <person name="Steenwyk J.L."/>
            <person name="Rokas A."/>
            <person name="Carro J."/>
            <person name="Camarero S."/>
            <person name="Ferreira P."/>
            <person name="Molpeceres G."/>
            <person name="Ruiz-Duenas F.J."/>
            <person name="Serrano A."/>
            <person name="Henrissat B."/>
            <person name="Drula E."/>
            <person name="Hughes K.W."/>
            <person name="Mata J.L."/>
            <person name="Ishikawa N.K."/>
            <person name="Vargas-Isla R."/>
            <person name="Ushijima S."/>
            <person name="Smith C.A."/>
            <person name="Ahrendt S."/>
            <person name="Andreopoulos W."/>
            <person name="He G."/>
            <person name="Labutti K."/>
            <person name="Lipzen A."/>
            <person name="Ng V."/>
            <person name="Riley R."/>
            <person name="Sandor L."/>
            <person name="Barry K."/>
            <person name="Martinez A.T."/>
            <person name="Xiao Y."/>
            <person name="Gibbons J.G."/>
            <person name="Terashima K."/>
            <person name="Grigoriev I.V."/>
            <person name="Hibbett D.S."/>
        </authorList>
    </citation>
    <scope>NUCLEOTIDE SEQUENCE</scope>
    <source>
        <strain evidence="1">TMI1499</strain>
    </source>
</reference>
<keyword evidence="2" id="KW-1185">Reference proteome</keyword>
<dbReference type="Proteomes" id="UP001163835">
    <property type="component" value="Unassembled WGS sequence"/>
</dbReference>
<gene>
    <name evidence="1" type="ORF">F5876DRAFT_71921</name>
</gene>
<name>A0ACC1UEI1_9AGAR</name>
<organism evidence="1 2">
    <name type="scientific">Lentinula aff. lateritia</name>
    <dbReference type="NCBI Taxonomy" id="2804960"/>
    <lineage>
        <taxon>Eukaryota</taxon>
        <taxon>Fungi</taxon>
        <taxon>Dikarya</taxon>
        <taxon>Basidiomycota</taxon>
        <taxon>Agaricomycotina</taxon>
        <taxon>Agaricomycetes</taxon>
        <taxon>Agaricomycetidae</taxon>
        <taxon>Agaricales</taxon>
        <taxon>Marasmiineae</taxon>
        <taxon>Omphalotaceae</taxon>
        <taxon>Lentinula</taxon>
    </lineage>
</organism>
<evidence type="ECO:0000313" key="1">
    <source>
        <dbReference type="EMBL" id="KAJ3815562.1"/>
    </source>
</evidence>
<comment type="caution">
    <text evidence="1">The sequence shown here is derived from an EMBL/GenBank/DDBJ whole genome shotgun (WGS) entry which is preliminary data.</text>
</comment>